<keyword evidence="2" id="KW-0732">Signal</keyword>
<feature type="compositionally biased region" description="Polar residues" evidence="1">
    <location>
        <begin position="37"/>
        <end position="47"/>
    </location>
</feature>
<feature type="compositionally biased region" description="Polar residues" evidence="1">
    <location>
        <begin position="406"/>
        <end position="417"/>
    </location>
</feature>
<gene>
    <name evidence="3" type="ORF">GCM10009547_01140</name>
</gene>
<dbReference type="Proteomes" id="UP001500957">
    <property type="component" value="Unassembled WGS sequence"/>
</dbReference>
<comment type="caution">
    <text evidence="3">The sequence shown here is derived from an EMBL/GenBank/DDBJ whole genome shotgun (WGS) entry which is preliminary data.</text>
</comment>
<evidence type="ECO:0000256" key="2">
    <source>
        <dbReference type="SAM" id="SignalP"/>
    </source>
</evidence>
<dbReference type="RefSeq" id="WP_344600472.1">
    <property type="nucleotide sequence ID" value="NZ_BAAAHE010000001.1"/>
</dbReference>
<dbReference type="EMBL" id="BAAAHE010000001">
    <property type="protein sequence ID" value="GAA0603331.1"/>
    <property type="molecule type" value="Genomic_DNA"/>
</dbReference>
<feature type="region of interest" description="Disordered" evidence="1">
    <location>
        <begin position="214"/>
        <end position="250"/>
    </location>
</feature>
<feature type="chain" id="PRO_5045672979" evidence="2">
    <location>
        <begin position="22"/>
        <end position="417"/>
    </location>
</feature>
<evidence type="ECO:0000313" key="4">
    <source>
        <dbReference type="Proteomes" id="UP001500957"/>
    </source>
</evidence>
<proteinExistence type="predicted"/>
<evidence type="ECO:0000313" key="3">
    <source>
        <dbReference type="EMBL" id="GAA0603331.1"/>
    </source>
</evidence>
<sequence length="417" mass="43077">MRRALPALTAVVLLGGLAACSDDSDSDDVDARPKPSATATPTGTRTESLGDVELTVPAFWGHQTGDVAGALWCISDAAVSEPVVIRPGTPVESTCAGPENEGDPDPATLVEKAGTFVSLNFASLEPDVEEGTEGDRETIRKGAVLVRVQAPSDIRQQIVATLRQISTDSNGCPITDPISADPTRRPAVASAVGSLSGITSVAACRYAVPGGRFADVPEEEDVEGEEFDDTASESEDLESEEGTDEVLPDEIDPEANLRPTIAPVLPSGTPRTTPTLLSSLRLTGDEARDAVRGIREADVGTGPDAEGGCEGDDARTVRGTEAIVLRITTAAGISQVYLRYGGCSNGFDDGTDERKLSRDVVAPFVSGPNLVPAYGEELLGILDDPDAPATSGHADTDSGGTAPPENVTTETSSPAPS</sequence>
<protein>
    <submittedName>
        <fullName evidence="3">Uncharacterized protein</fullName>
    </submittedName>
</protein>
<keyword evidence="4" id="KW-1185">Reference proteome</keyword>
<feature type="region of interest" description="Disordered" evidence="1">
    <location>
        <begin position="381"/>
        <end position="417"/>
    </location>
</feature>
<name>A0ABN1G3I3_9ACTN</name>
<feature type="compositionally biased region" description="Acidic residues" evidence="1">
    <location>
        <begin position="216"/>
        <end position="250"/>
    </location>
</feature>
<feature type="signal peptide" evidence="2">
    <location>
        <begin position="1"/>
        <end position="21"/>
    </location>
</feature>
<accession>A0ABN1G3I3</accession>
<evidence type="ECO:0000256" key="1">
    <source>
        <dbReference type="SAM" id="MobiDB-lite"/>
    </source>
</evidence>
<organism evidence="3 4">
    <name type="scientific">Sporichthya brevicatena</name>
    <dbReference type="NCBI Taxonomy" id="171442"/>
    <lineage>
        <taxon>Bacteria</taxon>
        <taxon>Bacillati</taxon>
        <taxon>Actinomycetota</taxon>
        <taxon>Actinomycetes</taxon>
        <taxon>Sporichthyales</taxon>
        <taxon>Sporichthyaceae</taxon>
        <taxon>Sporichthya</taxon>
    </lineage>
</organism>
<dbReference type="PROSITE" id="PS51257">
    <property type="entry name" value="PROKAR_LIPOPROTEIN"/>
    <property type="match status" value="1"/>
</dbReference>
<feature type="region of interest" description="Disordered" evidence="1">
    <location>
        <begin position="21"/>
        <end position="49"/>
    </location>
</feature>
<reference evidence="3 4" key="1">
    <citation type="journal article" date="2019" name="Int. J. Syst. Evol. Microbiol.">
        <title>The Global Catalogue of Microorganisms (GCM) 10K type strain sequencing project: providing services to taxonomists for standard genome sequencing and annotation.</title>
        <authorList>
            <consortium name="The Broad Institute Genomics Platform"/>
            <consortium name="The Broad Institute Genome Sequencing Center for Infectious Disease"/>
            <person name="Wu L."/>
            <person name="Ma J."/>
        </authorList>
    </citation>
    <scope>NUCLEOTIDE SEQUENCE [LARGE SCALE GENOMIC DNA]</scope>
    <source>
        <strain evidence="3 4">JCM 10671</strain>
    </source>
</reference>